<protein>
    <submittedName>
        <fullName evidence="1">Uncharacterized protein</fullName>
    </submittedName>
</protein>
<dbReference type="Proteomes" id="UP000192486">
    <property type="component" value="Chromosome"/>
</dbReference>
<dbReference type="InterPro" id="IPR058702">
    <property type="entry name" value="MafI2-like"/>
</dbReference>
<evidence type="ECO:0000313" key="1">
    <source>
        <dbReference type="EMBL" id="ARF14686.1"/>
    </source>
</evidence>
<dbReference type="Pfam" id="PF26541">
    <property type="entry name" value="MafI2"/>
    <property type="match status" value="1"/>
</dbReference>
<keyword evidence="2" id="KW-1185">Reference proteome</keyword>
<accession>A0ABM6JX32</accession>
<gene>
    <name evidence="1" type="ORF">SporoS204_11345</name>
</gene>
<dbReference type="RefSeq" id="WP_029053614.1">
    <property type="nucleotide sequence ID" value="NZ_CP015108.1"/>
</dbReference>
<evidence type="ECO:0000313" key="2">
    <source>
        <dbReference type="Proteomes" id="UP000192486"/>
    </source>
</evidence>
<dbReference type="EMBL" id="CP015108">
    <property type="protein sequence ID" value="ARF14686.1"/>
    <property type="molecule type" value="Genomic_DNA"/>
</dbReference>
<organism evidence="1 2">
    <name type="scientific">Sporosarcina ureae</name>
    <dbReference type="NCBI Taxonomy" id="1571"/>
    <lineage>
        <taxon>Bacteria</taxon>
        <taxon>Bacillati</taxon>
        <taxon>Bacillota</taxon>
        <taxon>Bacilli</taxon>
        <taxon>Bacillales</taxon>
        <taxon>Caryophanaceae</taxon>
        <taxon>Sporosarcina</taxon>
    </lineage>
</organism>
<name>A0ABM6JX32_SPOUR</name>
<sequence length="95" mass="11106">MENLLVLSVHRALFCAIPRNLKGLRVLIDEENELIWQAFFDTEPTEEEKEVLSVACTEVLADFPGIDVVEEEFLYHPMPLDTQTIEEWAFVRWEP</sequence>
<reference evidence="1 2" key="1">
    <citation type="submission" date="2016-04" db="EMBL/GenBank/DDBJ databases">
        <title>Comparative Genomics and Epigenetics of Sporosarcina ureae.</title>
        <authorList>
            <person name="Oliver A.S."/>
            <person name="Cooper K.K."/>
        </authorList>
    </citation>
    <scope>NUCLEOTIDE SEQUENCE [LARGE SCALE GENOMIC DNA]</scope>
    <source>
        <strain evidence="1 2">S204</strain>
    </source>
</reference>
<proteinExistence type="predicted"/>